<name>U5N9T3_9BURK</name>
<keyword evidence="10" id="KW-0489">Methyltransferase</keyword>
<reference evidence="10 11" key="1">
    <citation type="journal article" date="2013" name="Genome Biol.">
        <title>Genomic analysis reveals key aspects of prokaryotic symbiosis in the phototrophic consortium "Chlorochromatium aggregatum".</title>
        <authorList>
            <person name="Liu Z."/>
            <person name="Muller J."/>
            <person name="Li T."/>
            <person name="Alvey R.M."/>
            <person name="Vogl K."/>
            <person name="Frigaard N.U."/>
            <person name="Rockwell N.C."/>
            <person name="Boyd E.S."/>
            <person name="Tomsho L.P."/>
            <person name="Schuster S.C."/>
            <person name="Henke P."/>
            <person name="Rohde M."/>
            <person name="Overmann J."/>
            <person name="Bryant D.A."/>
        </authorList>
    </citation>
    <scope>NUCLEOTIDE SEQUENCE [LARGE SCALE GENOMIC DNA]</scope>
    <source>
        <strain evidence="10">CR</strain>
    </source>
</reference>
<feature type="domain" description="GCVT N-terminal" evidence="8">
    <location>
        <begin position="12"/>
        <end position="263"/>
    </location>
</feature>
<evidence type="ECO:0000256" key="7">
    <source>
        <dbReference type="PIRSR" id="PIRSR006487-1"/>
    </source>
</evidence>
<dbReference type="PANTHER" id="PTHR43757:SF2">
    <property type="entry name" value="AMINOMETHYLTRANSFERASE, MITOCHONDRIAL"/>
    <property type="match status" value="1"/>
</dbReference>
<dbReference type="InterPro" id="IPR028896">
    <property type="entry name" value="GcvT/YgfZ/DmdA"/>
</dbReference>
<protein>
    <recommendedName>
        <fullName evidence="2">aminomethyltransferase</fullName>
        <ecNumber evidence="2">2.1.2.10</ecNumber>
    </recommendedName>
    <alternativeName>
        <fullName evidence="5">Glycine cleavage system T protein</fullName>
    </alternativeName>
</protein>
<dbReference type="HOGENOM" id="CLU_007884_10_0_4"/>
<keyword evidence="4 10" id="KW-0808">Transferase</keyword>
<dbReference type="KEGG" id="cbx:Cenrod_2096"/>
<evidence type="ECO:0000256" key="5">
    <source>
        <dbReference type="ARBA" id="ARBA00031395"/>
    </source>
</evidence>
<dbReference type="Gene3D" id="3.30.70.1400">
    <property type="entry name" value="Aminomethyltransferase beta-barrel domains"/>
    <property type="match status" value="1"/>
</dbReference>
<gene>
    <name evidence="10" type="ORF">Cenrod_2096</name>
</gene>
<comment type="catalytic activity">
    <reaction evidence="6">
        <text>N(6)-[(R)-S(8)-aminomethyldihydrolipoyl]-L-lysyl-[protein] + (6S)-5,6,7,8-tetrahydrofolate = N(6)-[(R)-dihydrolipoyl]-L-lysyl-[protein] + (6R)-5,10-methylene-5,6,7,8-tetrahydrofolate + NH4(+)</text>
        <dbReference type="Rhea" id="RHEA:16945"/>
        <dbReference type="Rhea" id="RHEA-COMP:10475"/>
        <dbReference type="Rhea" id="RHEA-COMP:10492"/>
        <dbReference type="ChEBI" id="CHEBI:15636"/>
        <dbReference type="ChEBI" id="CHEBI:28938"/>
        <dbReference type="ChEBI" id="CHEBI:57453"/>
        <dbReference type="ChEBI" id="CHEBI:83100"/>
        <dbReference type="ChEBI" id="CHEBI:83143"/>
        <dbReference type="EC" id="2.1.2.10"/>
    </reaction>
</comment>
<dbReference type="Gene3D" id="4.10.1250.10">
    <property type="entry name" value="Aminomethyltransferase fragment"/>
    <property type="match status" value="1"/>
</dbReference>
<proteinExistence type="inferred from homology"/>
<evidence type="ECO:0000259" key="8">
    <source>
        <dbReference type="Pfam" id="PF01571"/>
    </source>
</evidence>
<dbReference type="InterPro" id="IPR006222">
    <property type="entry name" value="GCVT_N"/>
</dbReference>
<dbReference type="EMBL" id="CP004885">
    <property type="protein sequence ID" value="AGX88167.1"/>
    <property type="molecule type" value="Genomic_DNA"/>
</dbReference>
<dbReference type="PIRSF" id="PIRSF006487">
    <property type="entry name" value="GcvT"/>
    <property type="match status" value="1"/>
</dbReference>
<dbReference type="GO" id="GO:0006546">
    <property type="term" value="P:glycine catabolic process"/>
    <property type="evidence" value="ECO:0007669"/>
    <property type="project" value="InterPro"/>
</dbReference>
<dbReference type="OrthoDB" id="9774591at2"/>
<comment type="similarity">
    <text evidence="1">Belongs to the GcvT family.</text>
</comment>
<feature type="domain" description="Aminomethyltransferase C-terminal" evidence="9">
    <location>
        <begin position="342"/>
        <end position="413"/>
    </location>
</feature>
<sequence>MHTSPSLLRTPLYDLHQSLGARMVPFAGYEMPVQYPQGLLQEHLHTRNAAGWFDVSHMGQIRVTGPHAAAALERALPCDALDLRIGQQRYSLLLNEQGGILDDLMLIRRTYDFLLIVNAAHKHDDLARLQHLIGNDCALCPLPDHALLALQGPQAVGVLSKLAPGVEKLVFLTGGCCTIHAAGRTMKVFLTRSGYTGEDGFELSVPADDATALAQALLEDPSVRPVGLGARNSLRLEAGLVLHGNDIDATTTPVEANLYWAISPVRRPGGARAGGFPGAEAIEERRTATATATATTTIRQRIGLIAMERTPVREPAPLYQPDGVAGQPSTGNTVAYQMEPPVGHKGEDHFLQQRGQPSTQQIGHVCSGLFSPTLGQPIAMGYVPHALAAVGTRLHAMVRGKPVAMEVCKLPFVPHRYVRRC</sequence>
<dbReference type="InterPro" id="IPR013977">
    <property type="entry name" value="GcvT_C"/>
</dbReference>
<evidence type="ECO:0000256" key="4">
    <source>
        <dbReference type="ARBA" id="ARBA00022679"/>
    </source>
</evidence>
<dbReference type="SUPFAM" id="SSF101790">
    <property type="entry name" value="Aminomethyltransferase beta-barrel domain"/>
    <property type="match status" value="1"/>
</dbReference>
<dbReference type="AlphaFoldDB" id="U5N9T3"/>
<dbReference type="GO" id="GO:0005960">
    <property type="term" value="C:glycine cleavage complex"/>
    <property type="evidence" value="ECO:0007669"/>
    <property type="project" value="InterPro"/>
</dbReference>
<evidence type="ECO:0000256" key="3">
    <source>
        <dbReference type="ARBA" id="ARBA00022576"/>
    </source>
</evidence>
<evidence type="ECO:0000256" key="6">
    <source>
        <dbReference type="ARBA" id="ARBA00047665"/>
    </source>
</evidence>
<dbReference type="STRING" id="946483.Cenrod_2096"/>
<dbReference type="GO" id="GO:0004047">
    <property type="term" value="F:aminomethyltransferase activity"/>
    <property type="evidence" value="ECO:0007669"/>
    <property type="project" value="UniProtKB-EC"/>
</dbReference>
<dbReference type="InterPro" id="IPR006223">
    <property type="entry name" value="GcvT"/>
</dbReference>
<evidence type="ECO:0000313" key="11">
    <source>
        <dbReference type="Proteomes" id="UP000017184"/>
    </source>
</evidence>
<dbReference type="Pfam" id="PF01571">
    <property type="entry name" value="GCV_T"/>
    <property type="match status" value="1"/>
</dbReference>
<evidence type="ECO:0000313" key="10">
    <source>
        <dbReference type="EMBL" id="AGX88167.1"/>
    </source>
</evidence>
<evidence type="ECO:0000259" key="9">
    <source>
        <dbReference type="Pfam" id="PF08669"/>
    </source>
</evidence>
<dbReference type="PANTHER" id="PTHR43757">
    <property type="entry name" value="AMINOMETHYLTRANSFERASE"/>
    <property type="match status" value="1"/>
</dbReference>
<dbReference type="InterPro" id="IPR027266">
    <property type="entry name" value="TrmE/GcvT-like"/>
</dbReference>
<dbReference type="EC" id="2.1.2.10" evidence="2"/>
<dbReference type="GO" id="GO:0008483">
    <property type="term" value="F:transaminase activity"/>
    <property type="evidence" value="ECO:0007669"/>
    <property type="project" value="UniProtKB-KW"/>
</dbReference>
<dbReference type="Gene3D" id="3.30.1360.120">
    <property type="entry name" value="Probable tRNA modification gtpase trme, domain 1"/>
    <property type="match status" value="1"/>
</dbReference>
<accession>U5N9T3</accession>
<evidence type="ECO:0000256" key="2">
    <source>
        <dbReference type="ARBA" id="ARBA00012616"/>
    </source>
</evidence>
<dbReference type="RefSeq" id="WP_022775224.1">
    <property type="nucleotide sequence ID" value="NC_022576.1"/>
</dbReference>
<dbReference type="SUPFAM" id="SSF103025">
    <property type="entry name" value="Folate-binding domain"/>
    <property type="match status" value="1"/>
</dbReference>
<dbReference type="InterPro" id="IPR029043">
    <property type="entry name" value="GcvT/YgfZ_C"/>
</dbReference>
<dbReference type="NCBIfam" id="TIGR00528">
    <property type="entry name" value="gcvT"/>
    <property type="match status" value="1"/>
</dbReference>
<dbReference type="Pfam" id="PF08669">
    <property type="entry name" value="GCV_T_C"/>
    <property type="match status" value="1"/>
</dbReference>
<evidence type="ECO:0000256" key="1">
    <source>
        <dbReference type="ARBA" id="ARBA00008609"/>
    </source>
</evidence>
<feature type="binding site" evidence="7">
    <location>
        <position position="202"/>
    </location>
    <ligand>
        <name>substrate</name>
    </ligand>
</feature>
<dbReference type="GO" id="GO:0032259">
    <property type="term" value="P:methylation"/>
    <property type="evidence" value="ECO:0007669"/>
    <property type="project" value="UniProtKB-KW"/>
</dbReference>
<organism evidence="10 11">
    <name type="scientific">Candidatus Symbiobacter mobilis CR</name>
    <dbReference type="NCBI Taxonomy" id="946483"/>
    <lineage>
        <taxon>Bacteria</taxon>
        <taxon>Pseudomonadati</taxon>
        <taxon>Pseudomonadota</taxon>
        <taxon>Betaproteobacteria</taxon>
        <taxon>Burkholderiales</taxon>
        <taxon>Comamonadaceae</taxon>
    </lineage>
</organism>
<keyword evidence="11" id="KW-1185">Reference proteome</keyword>
<dbReference type="Proteomes" id="UP000017184">
    <property type="component" value="Chromosome"/>
</dbReference>
<dbReference type="Gene3D" id="2.40.30.110">
    <property type="entry name" value="Aminomethyltransferase beta-barrel domains"/>
    <property type="match status" value="1"/>
</dbReference>
<keyword evidence="3" id="KW-0032">Aminotransferase</keyword>
<dbReference type="GO" id="GO:0008168">
    <property type="term" value="F:methyltransferase activity"/>
    <property type="evidence" value="ECO:0007669"/>
    <property type="project" value="UniProtKB-KW"/>
</dbReference>
<dbReference type="eggNOG" id="COG0404">
    <property type="taxonomic scope" value="Bacteria"/>
</dbReference>
<dbReference type="PATRIC" id="fig|946483.4.peg.2112"/>